<dbReference type="AlphaFoldDB" id="A0A8T1Z136"/>
<name>A0A8T1Z136_9BRAS</name>
<gene>
    <name evidence="1" type="ORF">ISN45_Aa06g025040</name>
</gene>
<sequence>MLGKEKQAVVLLMRLSLMDFDEDDQNLELKKSNDIPEMDLVIYNPIDISEMDLVHGELRRWELKFQRRRE</sequence>
<keyword evidence="2" id="KW-1185">Reference proteome</keyword>
<proteinExistence type="predicted"/>
<dbReference type="EMBL" id="JAEFBK010000011">
    <property type="protein sequence ID" value="KAG7551873.1"/>
    <property type="molecule type" value="Genomic_DNA"/>
</dbReference>
<dbReference type="Proteomes" id="UP000694240">
    <property type="component" value="Chromosome 11"/>
</dbReference>
<accession>A0A8T1Z136</accession>
<organism evidence="1 2">
    <name type="scientific">Arabidopsis thaliana x Arabidopsis arenosa</name>
    <dbReference type="NCBI Taxonomy" id="1240361"/>
    <lineage>
        <taxon>Eukaryota</taxon>
        <taxon>Viridiplantae</taxon>
        <taxon>Streptophyta</taxon>
        <taxon>Embryophyta</taxon>
        <taxon>Tracheophyta</taxon>
        <taxon>Spermatophyta</taxon>
        <taxon>Magnoliopsida</taxon>
        <taxon>eudicotyledons</taxon>
        <taxon>Gunneridae</taxon>
        <taxon>Pentapetalae</taxon>
        <taxon>rosids</taxon>
        <taxon>malvids</taxon>
        <taxon>Brassicales</taxon>
        <taxon>Brassicaceae</taxon>
        <taxon>Camelineae</taxon>
        <taxon>Arabidopsis</taxon>
    </lineage>
</organism>
<comment type="caution">
    <text evidence="1">The sequence shown here is derived from an EMBL/GenBank/DDBJ whole genome shotgun (WGS) entry which is preliminary data.</text>
</comment>
<reference evidence="1 2" key="1">
    <citation type="submission" date="2020-12" db="EMBL/GenBank/DDBJ databases">
        <title>Concerted genomic and epigenomic changes stabilize Arabidopsis allopolyploids.</title>
        <authorList>
            <person name="Chen Z."/>
        </authorList>
    </citation>
    <scope>NUCLEOTIDE SEQUENCE [LARGE SCALE GENOMIC DNA]</scope>
    <source>
        <strain evidence="1">Allo738</strain>
        <tissue evidence="1">Leaf</tissue>
    </source>
</reference>
<protein>
    <submittedName>
        <fullName evidence="1">Uncharacterized protein</fullName>
    </submittedName>
</protein>
<evidence type="ECO:0000313" key="2">
    <source>
        <dbReference type="Proteomes" id="UP000694240"/>
    </source>
</evidence>
<evidence type="ECO:0000313" key="1">
    <source>
        <dbReference type="EMBL" id="KAG7551873.1"/>
    </source>
</evidence>